<dbReference type="EMBL" id="CM000832">
    <property type="protein sequence ID" value="EET09045.1"/>
    <property type="molecule type" value="Genomic_DNA"/>
</dbReference>
<dbReference type="Proteomes" id="UP000001812">
    <property type="component" value="Chromosome I"/>
</dbReference>
<dbReference type="InterPro" id="IPR027417">
    <property type="entry name" value="P-loop_NTPase"/>
</dbReference>
<evidence type="ECO:0008006" key="2">
    <source>
        <dbReference type="Google" id="ProtNLM"/>
    </source>
</evidence>
<gene>
    <name evidence="1" type="ORF">BURPS1710A_4199</name>
</gene>
<proteinExistence type="predicted"/>
<dbReference type="RefSeq" id="WP_004527877.1">
    <property type="nucleotide sequence ID" value="NZ_CM000832.1"/>
</dbReference>
<dbReference type="AlphaFoldDB" id="A0A0E1W735"/>
<dbReference type="Gene3D" id="3.40.50.300">
    <property type="entry name" value="P-loop containing nucleotide triphosphate hydrolases"/>
    <property type="match status" value="1"/>
</dbReference>
<name>A0A0E1W735_BURPE</name>
<dbReference type="HOGENOM" id="CLU_474647_0_0_4"/>
<evidence type="ECO:0000313" key="1">
    <source>
        <dbReference type="EMBL" id="EET09045.1"/>
    </source>
</evidence>
<dbReference type="SUPFAM" id="SSF52540">
    <property type="entry name" value="P-loop containing nucleoside triphosphate hydrolases"/>
    <property type="match status" value="1"/>
</dbReference>
<protein>
    <recommendedName>
        <fullName evidence="2">AAA+ ATPase domain-containing protein</fullName>
    </recommendedName>
</protein>
<reference evidence="1" key="1">
    <citation type="submission" date="2009-05" db="EMBL/GenBank/DDBJ databases">
        <authorList>
            <person name="Harkins D.M."/>
            <person name="DeShazer D."/>
            <person name="Woods D.E."/>
            <person name="Brinkac L.M."/>
            <person name="Brown K.A."/>
            <person name="Hung G.C."/>
            <person name="Tuanyok A."/>
            <person name="Zhang B."/>
            <person name="Nierman W.C."/>
        </authorList>
    </citation>
    <scope>NUCLEOTIDE SEQUENCE [LARGE SCALE GENOMIC DNA]</scope>
    <source>
        <strain evidence="1">1710a</strain>
    </source>
</reference>
<sequence length="518" mass="55212">MAAARYNSTGTGVILESAAEIVMESPDWLWPGWISTGKVHLLAGPPSCGKSTLAANIGATISTGGRWPDGAVSPRGRVLIWSSEDRAEDTVVPRFVAAGADRSMIEVVRRVEESWMSRSFNPARDMEHLENKIRELCDVRMVIIDSIADLMSGSAGNNSKVRKDMLPLTGLAERTGVAVVGLAHVVKASKKKHPLERILGGVGVGAVVRLAMLVARDESGGFGAPGEWNVLVKAKSNLGRDDGGLLFRTEGARLTEPRTGGLIDSSLIVWGDVVPGTATAILHRAEGGEASGGKVQQAADFLKSMLQDGPVPFPNIKAAAAEAGISYATLRRAHDKYDFRSEKQRGAGSASPHMWSMPAQGMRGNMTGQHSVADLGVSAPIVVPGYAVPLRDPWAFGASSTQVEQHAQVEQVEQHPDFAGVSHPTMINEVSVGDSQVDLHQSEAESDVVAAFLGYALDEAKRELQRRPFAQDDDVTLYLADVADSAIGRIGDLTEPEKRQLWGPLCTALLPYIPAPGQ</sequence>
<dbReference type="Pfam" id="PF13481">
    <property type="entry name" value="AAA_25"/>
    <property type="match status" value="1"/>
</dbReference>
<accession>A0A0E1W735</accession>
<organism evidence="1">
    <name type="scientific">Burkholderia pseudomallei 1710a</name>
    <dbReference type="NCBI Taxonomy" id="320371"/>
    <lineage>
        <taxon>Bacteria</taxon>
        <taxon>Pseudomonadati</taxon>
        <taxon>Pseudomonadota</taxon>
        <taxon>Betaproteobacteria</taxon>
        <taxon>Burkholderiales</taxon>
        <taxon>Burkholderiaceae</taxon>
        <taxon>Burkholderia</taxon>
        <taxon>pseudomallei group</taxon>
    </lineage>
</organism>